<keyword evidence="6" id="KW-1185">Reference proteome</keyword>
<name>A0ABR3PEH2_9PEZI</name>
<keyword evidence="3" id="KW-0143">Chaperone</keyword>
<evidence type="ECO:0000256" key="1">
    <source>
        <dbReference type="ARBA" id="ARBA00007347"/>
    </source>
</evidence>
<feature type="region of interest" description="Disordered" evidence="4">
    <location>
        <begin position="1"/>
        <end position="36"/>
    </location>
</feature>
<dbReference type="InterPro" id="IPR013892">
    <property type="entry name" value="Cyt_c_biogenesis_Cmc1-like"/>
</dbReference>
<evidence type="ECO:0000313" key="6">
    <source>
        <dbReference type="Proteomes" id="UP001562354"/>
    </source>
</evidence>
<keyword evidence="2" id="KW-1015">Disulfide bond</keyword>
<protein>
    <recommendedName>
        <fullName evidence="3">COX assembly mitochondrial protein</fullName>
    </recommendedName>
</protein>
<comment type="subcellular location">
    <subcellularLocation>
        <location evidence="3">Mitochondrion inner membrane</location>
    </subcellularLocation>
</comment>
<sequence>MASSSTMSTTPPMSDASAQKLPDLQPSRQPLPLSATQEGQVREIYYKRVRTKCADEVRDFAACATNRTFTAPFLCRPQRRAMNTCMLQYANQAEQDAARDEWFATRDVRRKEREAKEEKRKEQEKFHREWWGLDEHGNRVASDKQRHHLQQQQQQEDKTNVK</sequence>
<organism evidence="5 6">
    <name type="scientific">Neodothiora populina</name>
    <dbReference type="NCBI Taxonomy" id="2781224"/>
    <lineage>
        <taxon>Eukaryota</taxon>
        <taxon>Fungi</taxon>
        <taxon>Dikarya</taxon>
        <taxon>Ascomycota</taxon>
        <taxon>Pezizomycotina</taxon>
        <taxon>Dothideomycetes</taxon>
        <taxon>Dothideomycetidae</taxon>
        <taxon>Dothideales</taxon>
        <taxon>Dothioraceae</taxon>
        <taxon>Neodothiora</taxon>
    </lineage>
</organism>
<evidence type="ECO:0000256" key="2">
    <source>
        <dbReference type="ARBA" id="ARBA00023157"/>
    </source>
</evidence>
<dbReference type="PANTHER" id="PTHR22977">
    <property type="entry name" value="COX ASSEMBLY MITOCHONDRIAL PROTEIN"/>
    <property type="match status" value="1"/>
</dbReference>
<accession>A0ABR3PEH2</accession>
<proteinExistence type="inferred from homology"/>
<dbReference type="Pfam" id="PF08583">
    <property type="entry name" value="Cmc1"/>
    <property type="match status" value="1"/>
</dbReference>
<comment type="similarity">
    <text evidence="1 3">Belongs to the CMC family.</text>
</comment>
<reference evidence="5 6" key="1">
    <citation type="submission" date="2024-07" db="EMBL/GenBank/DDBJ databases">
        <title>Draft sequence of the Neodothiora populina.</title>
        <authorList>
            <person name="Drown D.D."/>
            <person name="Schuette U.S."/>
            <person name="Buechlein A.B."/>
            <person name="Rusch D.R."/>
            <person name="Winton L.W."/>
            <person name="Adams G.A."/>
        </authorList>
    </citation>
    <scope>NUCLEOTIDE SEQUENCE [LARGE SCALE GENOMIC DNA]</scope>
    <source>
        <strain evidence="5 6">CPC 39397</strain>
    </source>
</reference>
<evidence type="ECO:0000313" key="5">
    <source>
        <dbReference type="EMBL" id="KAL1304548.1"/>
    </source>
</evidence>
<keyword evidence="3" id="KW-0496">Mitochondrion</keyword>
<keyword evidence="3" id="KW-0472">Membrane</keyword>
<feature type="compositionally biased region" description="Low complexity" evidence="4">
    <location>
        <begin position="1"/>
        <end position="17"/>
    </location>
</feature>
<feature type="region of interest" description="Disordered" evidence="4">
    <location>
        <begin position="137"/>
        <end position="162"/>
    </location>
</feature>
<dbReference type="RefSeq" id="XP_069200823.1">
    <property type="nucleotide sequence ID" value="XM_069343010.1"/>
</dbReference>
<keyword evidence="3" id="KW-0999">Mitochondrion inner membrane</keyword>
<dbReference type="GeneID" id="95977228"/>
<comment type="caution">
    <text evidence="5">The sequence shown here is derived from an EMBL/GenBank/DDBJ whole genome shotgun (WGS) entry which is preliminary data.</text>
</comment>
<dbReference type="PANTHER" id="PTHR22977:SF5">
    <property type="entry name" value="COX ASSEMBLY MITOCHONDRIAL PROTEIN HOMOLOG"/>
    <property type="match status" value="1"/>
</dbReference>
<dbReference type="EMBL" id="JBFMKM010000008">
    <property type="protein sequence ID" value="KAL1304548.1"/>
    <property type="molecule type" value="Genomic_DNA"/>
</dbReference>
<dbReference type="Proteomes" id="UP001562354">
    <property type="component" value="Unassembled WGS sequence"/>
</dbReference>
<comment type="function">
    <text evidence="3">Required for mitochondrial cytochrome c oxidase (COX) assembly and respiration.</text>
</comment>
<evidence type="ECO:0000256" key="3">
    <source>
        <dbReference type="RuleBase" id="RU364104"/>
    </source>
</evidence>
<gene>
    <name evidence="5" type="ORF">AAFC00_003527</name>
</gene>
<evidence type="ECO:0000256" key="4">
    <source>
        <dbReference type="SAM" id="MobiDB-lite"/>
    </source>
</evidence>